<feature type="compositionally biased region" description="Low complexity" evidence="13">
    <location>
        <begin position="2071"/>
        <end position="2083"/>
    </location>
</feature>
<evidence type="ECO:0000313" key="19">
    <source>
        <dbReference type="Proteomes" id="UP001147695"/>
    </source>
</evidence>
<feature type="region of interest" description="Disordered" evidence="13">
    <location>
        <begin position="1861"/>
        <end position="2086"/>
    </location>
</feature>
<dbReference type="PROSITE" id="PS51651">
    <property type="entry name" value="DOCKER"/>
    <property type="match status" value="1"/>
</dbReference>
<feature type="transmembrane region" description="Helical" evidence="14">
    <location>
        <begin position="2378"/>
        <end position="2402"/>
    </location>
</feature>
<dbReference type="GO" id="GO:0005085">
    <property type="term" value="F:guanyl-nucleotide exchange factor activity"/>
    <property type="evidence" value="ECO:0007669"/>
    <property type="project" value="UniProtKB-KW"/>
</dbReference>
<feature type="compositionally biased region" description="Acidic residues" evidence="13">
    <location>
        <begin position="1794"/>
        <end position="1811"/>
    </location>
</feature>
<protein>
    <submittedName>
        <fullName evidence="18">Uncharacterized protein</fullName>
    </submittedName>
</protein>
<dbReference type="SMART" id="SM00326">
    <property type="entry name" value="SH3"/>
    <property type="match status" value="1"/>
</dbReference>
<reference evidence="18" key="1">
    <citation type="submission" date="2022-12" db="EMBL/GenBank/DDBJ databases">
        <authorList>
            <person name="Petersen C."/>
        </authorList>
    </citation>
    <scope>NUCLEOTIDE SEQUENCE</scope>
    <source>
        <strain evidence="18">IBT 35673</strain>
    </source>
</reference>
<evidence type="ECO:0000256" key="4">
    <source>
        <dbReference type="ARBA" id="ARBA00022443"/>
    </source>
</evidence>
<evidence type="ECO:0000256" key="9">
    <source>
        <dbReference type="ARBA" id="ARBA00022989"/>
    </source>
</evidence>
<evidence type="ECO:0000256" key="3">
    <source>
        <dbReference type="ARBA" id="ARBA00008170"/>
    </source>
</evidence>
<evidence type="ECO:0000256" key="2">
    <source>
        <dbReference type="ARBA" id="ARBA00004496"/>
    </source>
</evidence>
<evidence type="ECO:0000256" key="5">
    <source>
        <dbReference type="ARBA" id="ARBA00022490"/>
    </source>
</evidence>
<keyword evidence="9 14" id="KW-1133">Transmembrane helix</keyword>
<feature type="transmembrane region" description="Helical" evidence="14">
    <location>
        <begin position="2188"/>
        <end position="2207"/>
    </location>
</feature>
<keyword evidence="10 14" id="KW-0472">Membrane</keyword>
<dbReference type="Gene3D" id="1.20.1270.350">
    <property type="entry name" value="Dedicator of cytokinesis N-terminal subdomain"/>
    <property type="match status" value="1"/>
</dbReference>
<dbReference type="Gene3D" id="2.30.30.40">
    <property type="entry name" value="SH3 Domains"/>
    <property type="match status" value="1"/>
</dbReference>
<feature type="compositionally biased region" description="Polar residues" evidence="13">
    <location>
        <begin position="2054"/>
        <end position="2068"/>
    </location>
</feature>
<feature type="domain" description="DOCKER" evidence="17">
    <location>
        <begin position="1449"/>
        <end position="1871"/>
    </location>
</feature>
<dbReference type="GO" id="GO:0031267">
    <property type="term" value="F:small GTPase binding"/>
    <property type="evidence" value="ECO:0007669"/>
    <property type="project" value="TreeGrafter"/>
</dbReference>
<keyword evidence="5" id="KW-0963">Cytoplasm</keyword>
<dbReference type="Gene3D" id="1.25.40.410">
    <property type="match status" value="1"/>
</dbReference>
<dbReference type="InterPro" id="IPR036028">
    <property type="entry name" value="SH3-like_dom_sf"/>
</dbReference>
<dbReference type="InterPro" id="IPR042455">
    <property type="entry name" value="DOCK_N_sub1"/>
</dbReference>
<feature type="compositionally biased region" description="Basic and acidic residues" evidence="13">
    <location>
        <begin position="2006"/>
        <end position="2016"/>
    </location>
</feature>
<dbReference type="Pfam" id="PF23554">
    <property type="entry name" value="TPR_DOCK"/>
    <property type="match status" value="2"/>
</dbReference>
<evidence type="ECO:0000256" key="13">
    <source>
        <dbReference type="SAM" id="MobiDB-lite"/>
    </source>
</evidence>
<evidence type="ECO:0000256" key="11">
    <source>
        <dbReference type="PROSITE-ProRule" id="PRU00192"/>
    </source>
</evidence>
<sequence>MPWRPLPRIAFAVAIYPFNPSSPADLPLELGDELYIIEQGGTDGEWCRGYLVAPPSLLAGLSSNKGQTLEARVFSGIFPRNCVEIREVLGDGDGYKALLNGDRTSLDRLTLSGADEEFLARNSFALSGDFQGEVSDAVFAKKGKPSQIVIHKTDDQALSSPRSVQTWRTGSIPHTPVSIAPRDPDAPKPAAPVPMLKIGDETPTSLTEPLVDEIASCLREWHSTNLHELLLDRKYDVLENMSTMVQELDFARRQLLHNVLTGKEKEALRNETVWKLVKANKMLSGNVIVRDPEQRGRLLTGDDSGIQLAKLQSEMSMLESSPVTASDATALHHLLLEINAVSGNSPGPTTISIQLFSQTDAGVLGPLSETFSLDIPSPDKFINMSQSSKLKTLFTELAATDIGDGTANGRQLYLVIWVRAPETRPAPDTTPVSRPSISRESPTPVKPVTNGGIQPSAKGSLKTRRSMMWTPKQRGPSLDHPARPNGQGMPRASSSTSEFKEPAAPPPAPTKELSAIRTVGVGILEISQILRQERDGEQVINIWSPRREGEDGEGLTEGFDKLIRTLLPSPTGRYVRADPAARLHLNLRPFVSSDPDALIRENPTILHDVIQTQRIGFSKAPTRPRSDIYVTLSQAVFPTDALLSHPQAGQLPLQVTSGLNNLQLTLEVRDAQGARIDRCVFPSSANTSNTAWRTTVAQRGSPWNQTIRLKIPTEQIPGSHVVMSVADAPDFPFALAWMPLWEHQAFIKDGRHSLLLHAYDKQTSSINDGKGAYLNLPWSSLGKNESAKDEALTGPLATLQLETHLCSTEYSQDQVILSLMNWRERPVDEVLDTLKRLLFVPEIEIVKQLRGVFDALFGILVENAGNEEYENLIFNNLITVLGIVHDRRFNLGPLVDSYADNQFNFPFVTPCLIRSYLRLLNGATDGQQSRSLRAAFKVGRHLLKFIIKAREQQKAKEEGIGITNVQSTFNRDMHTIFKSLETLMKNNSPALVGSKTLVVQHIHTWLPELSKLMSRDEMIMIALSFMDSCKDVTGMLILYKLVLIQNYTQFELFASGEERKTLINSCISWLAPYWGSTHTVSDLYRDQVRLCNSIVAQLLSQPDPLLYGFMPSIVASYCAVSAEGVDETEYLSLLFSKAFPFQMKTAKTAQRFDESLVELSALMAAISKIVSPKLPSLKELELATFIGQTFEAHNSILDCEAYPESWFSMHVYNHRATIKSLEHIAVLLIDRLLPAPDDADTFDTKLWESFFTTLLKVISSDVLALETFPEQKRRAVWKIAGDVREQGADLLQSTWEAIGWETTDEERERFDLKRLGGYQVQYVPGLVPPILGLCLSVHEGLRHVAVRILQTMILSEWDLNQDISIIETEIISSLDTLFKSKQMNESVSQKIFIAELLDLFEGETIADDLLCNAVKSLVGTVDELLDLLVASQNGVSIQSLNALKLMEYMKDMGREDIFIRYVHELAEAQAAAGNFTEAGLALQFHADLYEWDLNKIQPELLTPTFPTQSAFERREALYFLVIQHFENAMAWAPALVCYKELAAHYEHTTMDFAKLSRAQSSMARIYDSIAKGGKQFPRYFRVIYKGLGFPVSLRDKEFIFEASPTERMAAFVDRMQREHPMAQVISSSDTSDYEGQYLHISAVSAYRDVTHPVYQRSKVPYSAREHLLMSDPSRFSSTSRRHTGSSDVREQFVEKFVFTVSEAFPNILRRSEIVAVQELALSPLQTAIERTWRKTQELQLLERRAASGEDSSLSNLTEALEQLLEHRSPSSNCVALYRVFLSDAEEARNKRLEEVDEDGEELEETEAEPVDPMETALSVALVDHALAIKHALSLYQRPAHQATQAELLRRFEDVFEPELGSIAPTPAEYSSPTPTQTARQSPIGDNRRLPIQRAVSPEQEVTRRNAHTRKRSERQSVSHRISIINPFKRHGGSNSIFTIQPDKTQTPGEEIDDETATIHSRTTSHSRGGRSEKRRSFFGDKSYKHGSSPSVAQESQTSLNLKIRNPSRDPSHDSRSRAGSQHRHPSTGDRVPPSASGGWSTLPPTRDYSRPATRDSNPVTMTTTNGTAPLSPVSPVSNHSNSNGGMRDSVFRRFSLLKGKGVGRKNSRMDIKSLPEDFSFGSRTSTMPRNGSVDNERTGLLRGSFSGLAPHEHLDHGAHHHHAKDNRIWVQWPAHVVHLTWKTLVRDYVNLLLVCVPLGIVAGALGWDSTAVFTLNFFAIIPLASLLSFATEELAATMGQALGGLMNATFGNAVELIVSLLFVSFDVEFEFEFDVDVDGYGYAVSIIALKDNQVRVVQASMLGSILSNILLVLGCCFFVGGLRFREQSFNSTVASTMSSLMAVASASLIIPATLYAAISQHSTAKPGEEKTDPDHDAQHNILILSHGTSIILLLIYVMYLYFQLRSHSDLFEETNGSDAETGAAEEEEEEEEERILSPWAATVALIVVTVLVSICADYLVGSIDSIVEKTGMSKTFIGLVLIPIVGNAAEHVTAVVVAYKDKMDLAIGVAIGSSLQIALFVTPFLVILGWIINIPMTLHFQTFETVAFFISGLVVTLLIQDGKSNYLEGGMCLGLYIILALAFYVYPDNVVS</sequence>
<dbReference type="InterPro" id="IPR043161">
    <property type="entry name" value="DOCK_C_lobe_A"/>
</dbReference>
<feature type="transmembrane region" description="Helical" evidence="14">
    <location>
        <begin position="2336"/>
        <end position="2358"/>
    </location>
</feature>
<evidence type="ECO:0000256" key="1">
    <source>
        <dbReference type="ARBA" id="ARBA00004141"/>
    </source>
</evidence>
<dbReference type="PANTHER" id="PTHR45653:SF10">
    <property type="entry name" value="MYOBLAST CITY, ISOFORM B"/>
    <property type="match status" value="1"/>
</dbReference>
<evidence type="ECO:0000259" key="15">
    <source>
        <dbReference type="PROSITE" id="PS50002"/>
    </source>
</evidence>
<feature type="transmembrane region" description="Helical" evidence="14">
    <location>
        <begin position="2305"/>
        <end position="2324"/>
    </location>
</feature>
<feature type="transmembrane region" description="Helical" evidence="14">
    <location>
        <begin position="2439"/>
        <end position="2463"/>
    </location>
</feature>
<evidence type="ECO:0000256" key="10">
    <source>
        <dbReference type="ARBA" id="ARBA00023136"/>
    </source>
</evidence>
<feature type="region of interest" description="Disordered" evidence="13">
    <location>
        <begin position="1790"/>
        <end position="1811"/>
    </location>
</feature>
<keyword evidence="6" id="KW-0597">Phosphoprotein</keyword>
<feature type="compositionally biased region" description="Basic and acidic residues" evidence="13">
    <location>
        <begin position="1969"/>
        <end position="1983"/>
    </location>
</feature>
<dbReference type="Pfam" id="PF06920">
    <property type="entry name" value="DHR-2_Lobe_A"/>
    <property type="match status" value="1"/>
</dbReference>
<dbReference type="GO" id="GO:0005737">
    <property type="term" value="C:cytoplasm"/>
    <property type="evidence" value="ECO:0007669"/>
    <property type="project" value="UniProtKB-SubCell"/>
</dbReference>
<feature type="region of interest" description="Disordered" evidence="13">
    <location>
        <begin position="423"/>
        <end position="511"/>
    </location>
</feature>
<dbReference type="InterPro" id="IPR026791">
    <property type="entry name" value="DOCK"/>
</dbReference>
<dbReference type="PANTHER" id="PTHR45653">
    <property type="entry name" value="DEDICATOR OF CYTOKINESIS"/>
    <property type="match status" value="1"/>
</dbReference>
<feature type="transmembrane region" description="Helical" evidence="14">
    <location>
        <begin position="2213"/>
        <end position="2230"/>
    </location>
</feature>
<comment type="subcellular location">
    <subcellularLocation>
        <location evidence="2">Cytoplasm</location>
    </subcellularLocation>
    <subcellularLocation>
        <location evidence="1">Membrane</location>
        <topology evidence="1">Multi-pass membrane protein</topology>
    </subcellularLocation>
</comment>
<accession>A0A9W9Q6X0</accession>
<dbReference type="InterPro" id="IPR046769">
    <property type="entry name" value="DOCKER_Lobe_A"/>
</dbReference>
<dbReference type="InterPro" id="IPR004837">
    <property type="entry name" value="NaCa_Exmemb"/>
</dbReference>
<dbReference type="Pfam" id="PF01699">
    <property type="entry name" value="Na_Ca_ex"/>
    <property type="match status" value="2"/>
</dbReference>
<feature type="compositionally biased region" description="Polar residues" evidence="13">
    <location>
        <begin position="1932"/>
        <end position="1947"/>
    </location>
</feature>
<dbReference type="EMBL" id="JAPZBQ010000005">
    <property type="protein sequence ID" value="KAJ5328302.1"/>
    <property type="molecule type" value="Genomic_DNA"/>
</dbReference>
<dbReference type="FunFam" id="1.20.1420.30:FF:000011">
    <property type="entry name" value="Vacuolar calcium ion transporter"/>
    <property type="match status" value="1"/>
</dbReference>
<dbReference type="GO" id="GO:0007264">
    <property type="term" value="P:small GTPase-mediated signal transduction"/>
    <property type="evidence" value="ECO:0007669"/>
    <property type="project" value="InterPro"/>
</dbReference>
<feature type="transmembrane region" description="Helical" evidence="14">
    <location>
        <begin position="2538"/>
        <end position="2559"/>
    </location>
</feature>
<dbReference type="PROSITE" id="PS50002">
    <property type="entry name" value="SH3"/>
    <property type="match status" value="1"/>
</dbReference>
<dbReference type="SUPFAM" id="SSF50044">
    <property type="entry name" value="SH3-domain"/>
    <property type="match status" value="1"/>
</dbReference>
<keyword evidence="8 14" id="KW-0812">Transmembrane</keyword>
<evidence type="ECO:0000256" key="12">
    <source>
        <dbReference type="PROSITE-ProRule" id="PRU00983"/>
    </source>
</evidence>
<dbReference type="InterPro" id="IPR027007">
    <property type="entry name" value="C2_DOCK-type_domain"/>
</dbReference>
<feature type="region of interest" description="Disordered" evidence="13">
    <location>
        <begin position="160"/>
        <end position="188"/>
    </location>
</feature>
<dbReference type="NCBIfam" id="TIGR00378">
    <property type="entry name" value="cax"/>
    <property type="match status" value="1"/>
</dbReference>
<evidence type="ECO:0000256" key="6">
    <source>
        <dbReference type="ARBA" id="ARBA00022553"/>
    </source>
</evidence>
<dbReference type="Gene3D" id="1.20.1420.30">
    <property type="entry name" value="NCX, central ion-binding region"/>
    <property type="match status" value="2"/>
</dbReference>
<feature type="compositionally biased region" description="Polar residues" evidence="13">
    <location>
        <begin position="1868"/>
        <end position="1880"/>
    </location>
</feature>
<dbReference type="Proteomes" id="UP001147695">
    <property type="component" value="Unassembled WGS sequence"/>
</dbReference>
<dbReference type="InterPro" id="IPR035892">
    <property type="entry name" value="C2_domain_sf"/>
</dbReference>
<organism evidence="18 19">
    <name type="scientific">Penicillium brevicompactum</name>
    <dbReference type="NCBI Taxonomy" id="5074"/>
    <lineage>
        <taxon>Eukaryota</taxon>
        <taxon>Fungi</taxon>
        <taxon>Dikarya</taxon>
        <taxon>Ascomycota</taxon>
        <taxon>Pezizomycotina</taxon>
        <taxon>Eurotiomycetes</taxon>
        <taxon>Eurotiomycetidae</taxon>
        <taxon>Eurotiales</taxon>
        <taxon>Aspergillaceae</taxon>
        <taxon>Penicillium</taxon>
    </lineage>
</organism>
<comment type="caution">
    <text evidence="18">The sequence shown here is derived from an EMBL/GenBank/DDBJ whole genome shotgun (WGS) entry which is preliminary data.</text>
</comment>
<evidence type="ECO:0000256" key="14">
    <source>
        <dbReference type="SAM" id="Phobius"/>
    </source>
</evidence>
<dbReference type="GO" id="GO:0005886">
    <property type="term" value="C:plasma membrane"/>
    <property type="evidence" value="ECO:0007669"/>
    <property type="project" value="TreeGrafter"/>
</dbReference>
<evidence type="ECO:0000259" key="17">
    <source>
        <dbReference type="PROSITE" id="PS51651"/>
    </source>
</evidence>
<dbReference type="InterPro" id="IPR032376">
    <property type="entry name" value="DOCK_N"/>
</dbReference>
<dbReference type="InterPro" id="IPR001452">
    <property type="entry name" value="SH3_domain"/>
</dbReference>
<keyword evidence="4 11" id="KW-0728">SH3 domain</keyword>
<dbReference type="PROSITE" id="PS51650">
    <property type="entry name" value="C2_DOCK"/>
    <property type="match status" value="1"/>
</dbReference>
<dbReference type="InterPro" id="IPR027357">
    <property type="entry name" value="DOCKER_dom"/>
</dbReference>
<evidence type="ECO:0000256" key="8">
    <source>
        <dbReference type="ARBA" id="ARBA00022692"/>
    </source>
</evidence>
<dbReference type="Pfam" id="PF16172">
    <property type="entry name" value="DOCK_N"/>
    <property type="match status" value="1"/>
</dbReference>
<dbReference type="CDD" id="cd08679">
    <property type="entry name" value="C2_DOCK180_related"/>
    <property type="match status" value="1"/>
</dbReference>
<proteinExistence type="inferred from homology"/>
<dbReference type="CDD" id="cd11684">
    <property type="entry name" value="DHR2_DOCK"/>
    <property type="match status" value="1"/>
</dbReference>
<dbReference type="GO" id="GO:0015369">
    <property type="term" value="F:calcium:proton antiporter activity"/>
    <property type="evidence" value="ECO:0007669"/>
    <property type="project" value="InterPro"/>
</dbReference>
<dbReference type="InterPro" id="IPR056372">
    <property type="entry name" value="TPR_DOCK"/>
</dbReference>
<comment type="similarity">
    <text evidence="3">Belongs to the Ca(2+):cation antiporter (CaCA) (TC 2.A.19) family.</text>
</comment>
<dbReference type="Gene3D" id="2.60.40.150">
    <property type="entry name" value="C2 domain"/>
    <property type="match status" value="1"/>
</dbReference>
<feature type="domain" description="C2 DOCK-type" evidence="16">
    <location>
        <begin position="625"/>
        <end position="806"/>
    </location>
</feature>
<evidence type="ECO:0000259" key="16">
    <source>
        <dbReference type="PROSITE" id="PS51650"/>
    </source>
</evidence>
<feature type="compositionally biased region" description="Polar residues" evidence="13">
    <location>
        <begin position="1985"/>
        <end position="2000"/>
    </location>
</feature>
<evidence type="ECO:0000313" key="18">
    <source>
        <dbReference type="EMBL" id="KAJ5328302.1"/>
    </source>
</evidence>
<dbReference type="NCBIfam" id="TIGR00846">
    <property type="entry name" value="caca2"/>
    <property type="match status" value="1"/>
</dbReference>
<feature type="transmembrane region" description="Helical" evidence="14">
    <location>
        <begin position="2242"/>
        <end position="2265"/>
    </location>
</feature>
<comment type="similarity">
    <text evidence="12">Belongs to the DOCK family.</text>
</comment>
<dbReference type="Pfam" id="PF14429">
    <property type="entry name" value="DOCK-C2"/>
    <property type="match status" value="1"/>
</dbReference>
<gene>
    <name evidence="18" type="ORF">N7452_008692</name>
</gene>
<feature type="domain" description="SH3" evidence="15">
    <location>
        <begin position="7"/>
        <end position="88"/>
    </location>
</feature>
<feature type="compositionally biased region" description="Polar residues" evidence="13">
    <location>
        <begin position="160"/>
        <end position="169"/>
    </location>
</feature>
<evidence type="ECO:0000256" key="7">
    <source>
        <dbReference type="ARBA" id="ARBA00022658"/>
    </source>
</evidence>
<feature type="compositionally biased region" description="Polar residues" evidence="13">
    <location>
        <begin position="430"/>
        <end position="441"/>
    </location>
</feature>
<reference evidence="18" key="2">
    <citation type="journal article" date="2023" name="IMA Fungus">
        <title>Comparative genomic study of the Penicillium genus elucidates a diverse pangenome and 15 lateral gene transfer events.</title>
        <authorList>
            <person name="Petersen C."/>
            <person name="Sorensen T."/>
            <person name="Nielsen M.R."/>
            <person name="Sondergaard T.E."/>
            <person name="Sorensen J.L."/>
            <person name="Fitzpatrick D.A."/>
            <person name="Frisvad J.C."/>
            <person name="Nielsen K.L."/>
        </authorList>
    </citation>
    <scope>NUCLEOTIDE SEQUENCE</scope>
    <source>
        <strain evidence="18">IBT 35673</strain>
    </source>
</reference>
<dbReference type="InterPro" id="IPR044880">
    <property type="entry name" value="NCX_ion-bd_dom_sf"/>
</dbReference>
<feature type="transmembrane region" description="Helical" evidence="14">
    <location>
        <begin position="2505"/>
        <end position="2532"/>
    </location>
</feature>
<feature type="transmembrane region" description="Helical" evidence="14">
    <location>
        <begin position="2566"/>
        <end position="2586"/>
    </location>
</feature>
<name>A0A9W9Q6X0_PENBR</name>
<dbReference type="InterPro" id="IPR004798">
    <property type="entry name" value="CAX-like"/>
</dbReference>
<keyword evidence="7" id="KW-0344">Guanine-nucleotide releasing factor</keyword>
<feature type="transmembrane region" description="Helical" evidence="14">
    <location>
        <begin position="2475"/>
        <end position="2498"/>
    </location>
</feature>